<gene>
    <name evidence="1" type="ORF">K0T92_01535</name>
</gene>
<proteinExistence type="predicted"/>
<dbReference type="Pfam" id="PF10673">
    <property type="entry name" value="DUF2487"/>
    <property type="match status" value="1"/>
</dbReference>
<reference evidence="1 2" key="1">
    <citation type="submission" date="2021-07" db="EMBL/GenBank/DDBJ databases">
        <title>Paenibacillus radiodurans sp. nov., isolated from the southeastern edge of Tengger Desert.</title>
        <authorList>
            <person name="Zhang G."/>
        </authorList>
    </citation>
    <scope>NUCLEOTIDE SEQUENCE [LARGE SCALE GENOMIC DNA]</scope>
    <source>
        <strain evidence="1 2">DT7-4</strain>
    </source>
</reference>
<organism evidence="1 2">
    <name type="scientific">Paenibacillus oenotherae</name>
    <dbReference type="NCBI Taxonomy" id="1435645"/>
    <lineage>
        <taxon>Bacteria</taxon>
        <taxon>Bacillati</taxon>
        <taxon>Bacillota</taxon>
        <taxon>Bacilli</taxon>
        <taxon>Bacillales</taxon>
        <taxon>Paenibacillaceae</taxon>
        <taxon>Paenibacillus</taxon>
    </lineage>
</organism>
<evidence type="ECO:0000313" key="2">
    <source>
        <dbReference type="Proteomes" id="UP000812277"/>
    </source>
</evidence>
<name>A0ABS7D2K3_9BACL</name>
<protein>
    <submittedName>
        <fullName evidence="1">YpiF family protein</fullName>
    </submittedName>
</protein>
<sequence length="140" mass="15269">MKFSELTADQWAELQPYLDTAVVPVTGLSGGELPYEATEALERLRDVLDLIEGPFKGRTVTYPACHYGTWNDGGEQHAAALCRKLKQSGFKYVVLAAAFYADATRAEAVHADLMIGLEQDGALPEAAAVSEAVRRLWLGR</sequence>
<dbReference type="EMBL" id="JAHZIJ010000001">
    <property type="protein sequence ID" value="MBW7473423.1"/>
    <property type="molecule type" value="Genomic_DNA"/>
</dbReference>
<comment type="caution">
    <text evidence="1">The sequence shown here is derived from an EMBL/GenBank/DDBJ whole genome shotgun (WGS) entry which is preliminary data.</text>
</comment>
<keyword evidence="2" id="KW-1185">Reference proteome</keyword>
<accession>A0ABS7D2K3</accession>
<evidence type="ECO:0000313" key="1">
    <source>
        <dbReference type="EMBL" id="MBW7473423.1"/>
    </source>
</evidence>
<dbReference type="RefSeq" id="WP_219870654.1">
    <property type="nucleotide sequence ID" value="NZ_JAHZIJ010000001.1"/>
</dbReference>
<dbReference type="Proteomes" id="UP000812277">
    <property type="component" value="Unassembled WGS sequence"/>
</dbReference>
<dbReference type="InterPro" id="IPR019615">
    <property type="entry name" value="DUF2487"/>
</dbReference>